<dbReference type="OMA" id="ICIDYQA"/>
<dbReference type="EnsemblPlants" id="Solyc12g035528.1.1">
    <property type="protein sequence ID" value="Solyc12g035528.1.1"/>
    <property type="gene ID" value="Solyc12g035528.1"/>
</dbReference>
<feature type="domain" description="Reverse transcriptase" evidence="1">
    <location>
        <begin position="26"/>
        <end position="95"/>
    </location>
</feature>
<dbReference type="Gene3D" id="3.30.70.270">
    <property type="match status" value="1"/>
</dbReference>
<dbReference type="InterPro" id="IPR000477">
    <property type="entry name" value="RT_dom"/>
</dbReference>
<dbReference type="Pfam" id="PF00078">
    <property type="entry name" value="RVT_1"/>
    <property type="match status" value="2"/>
</dbReference>
<reference evidence="2" key="1">
    <citation type="journal article" date="2012" name="Nature">
        <title>The tomato genome sequence provides insights into fleshy fruit evolution.</title>
        <authorList>
            <consortium name="Tomato Genome Consortium"/>
        </authorList>
    </citation>
    <scope>NUCLEOTIDE SEQUENCE [LARGE SCALE GENOMIC DNA]</scope>
    <source>
        <strain evidence="2">cv. Heinz 1706</strain>
    </source>
</reference>
<dbReference type="PANTHER" id="PTHR24559">
    <property type="entry name" value="TRANSPOSON TY3-I GAG-POL POLYPROTEIN"/>
    <property type="match status" value="1"/>
</dbReference>
<dbReference type="Gramene" id="Solyc12g035528.1.1">
    <property type="protein sequence ID" value="Solyc12g035528.1.1"/>
    <property type="gene ID" value="Solyc12g035528.1"/>
</dbReference>
<accession>A0A3Q7J7G3</accession>
<evidence type="ECO:0000313" key="2">
    <source>
        <dbReference type="EnsemblPlants" id="Solyc12g035528.1.1"/>
    </source>
</evidence>
<dbReference type="CDD" id="cd01647">
    <property type="entry name" value="RT_LTR"/>
    <property type="match status" value="1"/>
</dbReference>
<protein>
    <recommendedName>
        <fullName evidence="1">Reverse transcriptase domain-containing protein</fullName>
    </recommendedName>
</protein>
<dbReference type="PANTHER" id="PTHR24559:SF436">
    <property type="entry name" value="RNA-DIRECTED DNA POLYMERASE HOMOLOG"/>
    <property type="match status" value="1"/>
</dbReference>
<feature type="domain" description="Reverse transcriptase" evidence="1">
    <location>
        <begin position="102"/>
        <end position="158"/>
    </location>
</feature>
<evidence type="ECO:0000259" key="1">
    <source>
        <dbReference type="Pfam" id="PF00078"/>
    </source>
</evidence>
<dbReference type="SUPFAM" id="SSF56672">
    <property type="entry name" value="DNA/RNA polymerases"/>
    <property type="match status" value="1"/>
</dbReference>
<organism evidence="2">
    <name type="scientific">Solanum lycopersicum</name>
    <name type="common">Tomato</name>
    <name type="synonym">Lycopersicon esculentum</name>
    <dbReference type="NCBI Taxonomy" id="4081"/>
    <lineage>
        <taxon>Eukaryota</taxon>
        <taxon>Viridiplantae</taxon>
        <taxon>Streptophyta</taxon>
        <taxon>Embryophyta</taxon>
        <taxon>Tracheophyta</taxon>
        <taxon>Spermatophyta</taxon>
        <taxon>Magnoliopsida</taxon>
        <taxon>eudicotyledons</taxon>
        <taxon>Gunneridae</taxon>
        <taxon>Pentapetalae</taxon>
        <taxon>asterids</taxon>
        <taxon>lamiids</taxon>
        <taxon>Solanales</taxon>
        <taxon>Solanaceae</taxon>
        <taxon>Solanoideae</taxon>
        <taxon>Solaneae</taxon>
        <taxon>Solanum</taxon>
        <taxon>Solanum subgen. Lycopersicon</taxon>
    </lineage>
</organism>
<sequence length="163" mass="19428">MPFELHKAGHIRPSKAPYGTPVLFKKKKDGSLRICIDYQAFKKVTINNKYPIPQIADLFDRLGQANYFTNMDLWKGYHHVRIIEGDERKTMCVTRYGAYEWLFVVVYLDDIVIYSYTLEEHEENLRKFFKIKWENQLYVKREKCEFALPNVHFFGHIISQDGL</sequence>
<dbReference type="AlphaFoldDB" id="A0A3Q7J7G3"/>
<name>A0A3Q7J7G3_SOLLC</name>
<dbReference type="STRING" id="4081.A0A3Q7J7G3"/>
<keyword evidence="3" id="KW-1185">Reference proteome</keyword>
<proteinExistence type="predicted"/>
<dbReference type="InParanoid" id="A0A3Q7J7G3"/>
<dbReference type="Proteomes" id="UP000004994">
    <property type="component" value="Chromosome 12"/>
</dbReference>
<dbReference type="InterPro" id="IPR053134">
    <property type="entry name" value="RNA-dir_DNA_polymerase"/>
</dbReference>
<dbReference type="FunFam" id="3.30.70.270:FF:000003">
    <property type="entry name" value="Transposon Ty3-G Gag-Pol polyprotein"/>
    <property type="match status" value="1"/>
</dbReference>
<dbReference type="InterPro" id="IPR043502">
    <property type="entry name" value="DNA/RNA_pol_sf"/>
</dbReference>
<evidence type="ECO:0000313" key="3">
    <source>
        <dbReference type="Proteomes" id="UP000004994"/>
    </source>
</evidence>
<reference evidence="2" key="2">
    <citation type="submission" date="2019-01" db="UniProtKB">
        <authorList>
            <consortium name="EnsemblPlants"/>
        </authorList>
    </citation>
    <scope>IDENTIFICATION</scope>
    <source>
        <strain evidence="2">cv. Heinz 1706</strain>
    </source>
</reference>
<dbReference type="InterPro" id="IPR043128">
    <property type="entry name" value="Rev_trsase/Diguanyl_cyclase"/>
</dbReference>